<keyword evidence="1 11" id="KW-0540">Nuclease</keyword>
<dbReference type="Gene3D" id="1.10.10.1020">
    <property type="entry name" value="RecBCD complex, subunit RecD, N-terminal domain"/>
    <property type="match status" value="1"/>
</dbReference>
<dbReference type="EC" id="5.6.2.3" evidence="11"/>
<dbReference type="PANTHER" id="PTHR43788">
    <property type="entry name" value="DNA2/NAM7 HELICASE FAMILY MEMBER"/>
    <property type="match status" value="1"/>
</dbReference>
<evidence type="ECO:0000313" key="14">
    <source>
        <dbReference type="EMBL" id="EAR60950.1"/>
    </source>
</evidence>
<dbReference type="SUPFAM" id="SSF52540">
    <property type="entry name" value="P-loop containing nucleoside triphosphate hydrolases"/>
    <property type="match status" value="2"/>
</dbReference>
<dbReference type="PANTHER" id="PTHR43788:SF6">
    <property type="entry name" value="DNA HELICASE B"/>
    <property type="match status" value="1"/>
</dbReference>
<dbReference type="NCBIfam" id="TIGR01447">
    <property type="entry name" value="recD"/>
    <property type="match status" value="1"/>
</dbReference>
<evidence type="ECO:0000256" key="9">
    <source>
        <dbReference type="ARBA" id="ARBA00023204"/>
    </source>
</evidence>
<keyword evidence="6 11" id="KW-0269">Exonuclease</keyword>
<evidence type="ECO:0000259" key="13">
    <source>
        <dbReference type="Pfam" id="PF21185"/>
    </source>
</evidence>
<keyword evidence="7 11" id="KW-0067">ATP-binding</keyword>
<comment type="function">
    <text evidence="11">A helicase/nuclease that prepares dsDNA breaks (DSB) for recombinational DNA repair. Binds to DSBs and unwinds DNA via a highly rapid and processive ATP-dependent bidirectional helicase activity. Unwinds dsDNA until it encounters a Chi (crossover hotspot instigator) sequence from the 3' direction. Cuts ssDNA a few nucleotides 3' to the Chi site. The properties and activities of the enzyme are changed at Chi. The Chi-altered holoenzyme produces a long 3'-ssDNA overhang and facilitates RecA-binding to the ssDNA for homologous DNA recombination and repair. Holoenzyme degrades any linearized DNA that is unable to undergo homologous recombination. In the holoenzyme this subunit has ssDNA-dependent ATPase and 5'-3' helicase activity. When added to pre-assembled RecBC greatly stimulates nuclease activity and augments holoenzyme processivity. Negatively regulates the RecA-loading ability of RecBCD.</text>
</comment>
<dbReference type="CDD" id="cd18809">
    <property type="entry name" value="SF1_C_RecD"/>
    <property type="match status" value="1"/>
</dbReference>
<evidence type="ECO:0000256" key="2">
    <source>
        <dbReference type="ARBA" id="ARBA00022741"/>
    </source>
</evidence>
<dbReference type="GO" id="GO:0043139">
    <property type="term" value="F:5'-3' DNA helicase activity"/>
    <property type="evidence" value="ECO:0007669"/>
    <property type="project" value="UniProtKB-UniRule"/>
</dbReference>
<dbReference type="Pfam" id="PF13245">
    <property type="entry name" value="AAA_19"/>
    <property type="match status" value="1"/>
</dbReference>
<name>A0A7U8C6F2_NEPCE</name>
<evidence type="ECO:0000256" key="3">
    <source>
        <dbReference type="ARBA" id="ARBA00022763"/>
    </source>
</evidence>
<protein>
    <recommendedName>
        <fullName evidence="11">RecBCD enzyme subunit RecD</fullName>
        <ecNumber evidence="11">5.6.2.3</ecNumber>
    </recommendedName>
    <alternativeName>
        <fullName evidence="11">DNA 5'-3' helicase subunit RecD</fullName>
    </alternativeName>
    <alternativeName>
        <fullName evidence="11">Exonuclease V subunit RecD</fullName>
        <shortName evidence="11">ExoV subunit RecD</shortName>
    </alternativeName>
    <alternativeName>
        <fullName evidence="11">Helicase/nuclease RecBCD subunit RecD</fullName>
    </alternativeName>
</protein>
<dbReference type="GO" id="GO:0005524">
    <property type="term" value="F:ATP binding"/>
    <property type="evidence" value="ECO:0007669"/>
    <property type="project" value="UniProtKB-UniRule"/>
</dbReference>
<evidence type="ECO:0000259" key="12">
    <source>
        <dbReference type="Pfam" id="PF13538"/>
    </source>
</evidence>
<dbReference type="Proteomes" id="UP000002171">
    <property type="component" value="Unassembled WGS sequence"/>
</dbReference>
<keyword evidence="3 11" id="KW-0227">DNA damage</keyword>
<dbReference type="GO" id="GO:0017116">
    <property type="term" value="F:single-stranded DNA helicase activity"/>
    <property type="evidence" value="ECO:0007669"/>
    <property type="project" value="TreeGrafter"/>
</dbReference>
<comment type="similarity">
    <text evidence="11">Belongs to the RecD family.</text>
</comment>
<keyword evidence="8 11" id="KW-0238">DNA-binding</keyword>
<feature type="domain" description="UvrD-like helicase C-terminal" evidence="12">
    <location>
        <begin position="538"/>
        <end position="584"/>
    </location>
</feature>
<dbReference type="NCBIfam" id="NF008127">
    <property type="entry name" value="PRK10875.1"/>
    <property type="match status" value="1"/>
</dbReference>
<keyword evidence="10 11" id="KW-0413">Isomerase</keyword>
<dbReference type="InterPro" id="IPR041851">
    <property type="entry name" value="RecD_N_sf"/>
</dbReference>
<dbReference type="GO" id="GO:0003677">
    <property type="term" value="F:DNA binding"/>
    <property type="evidence" value="ECO:0007669"/>
    <property type="project" value="UniProtKB-UniRule"/>
</dbReference>
<accession>A0A7U8C6F2</accession>
<evidence type="ECO:0000256" key="5">
    <source>
        <dbReference type="ARBA" id="ARBA00022806"/>
    </source>
</evidence>
<evidence type="ECO:0000256" key="7">
    <source>
        <dbReference type="ARBA" id="ARBA00022840"/>
    </source>
</evidence>
<evidence type="ECO:0000256" key="1">
    <source>
        <dbReference type="ARBA" id="ARBA00022722"/>
    </source>
</evidence>
<dbReference type="InterPro" id="IPR049550">
    <property type="entry name" value="RecD_N"/>
</dbReference>
<keyword evidence="2 11" id="KW-0547">Nucleotide-binding</keyword>
<dbReference type="HAMAP" id="MF_01487">
    <property type="entry name" value="RecD"/>
    <property type="match status" value="1"/>
</dbReference>
<dbReference type="InterPro" id="IPR050534">
    <property type="entry name" value="Coronavir_polyprotein_1ab"/>
</dbReference>
<keyword evidence="15" id="KW-1185">Reference proteome</keyword>
<gene>
    <name evidence="11" type="primary">recD</name>
    <name evidence="14" type="ORF">MED92_02086</name>
</gene>
<sequence>MPEINKALIDLKGWAENGLIRNVDFQFAKLVAEQKPSQPQLIYLAALVSFELASGNVCLPKLRLLSAKGYWDEEIESVINQQDWSSLKAEAFILGQPELDSNTLLLFDQERFYLKRYWEYESAIASQLINRAQTVDVDRALLKEGLAELFPMANQEIDWQKVAAAVAVQKRFSVISGGPGTGKTTTVIKLLALYIAQAKAHSRNINIKLVAPTGKAAARLGESISSAKQRLSLDADIAELIPEQAGTLHRLLGVIPNSIRFKHSQENPLHLDLLVLDEASMVDLPMMCRLLAALPAEARLILLGDRDQLASVEAGSVLGDICSWPGQLDYGPKQADQLFDLCQLPEVLPISEGTPFADCLALLRKSYRFDESSGIGQLARAVNLGNKQAVSCVLKAGYSDLQQHNLSADSYELMISETVNFHAKLLRDIAQGLTPEQSLDYLSNYQLLCALREGPYGVVGLNDRIRQGLQSRGLIKEEGLWYPGRPIMITRNDQNLGLFNGDIGIAYREPDGRIKVFFEQQGEVRSVLPSRLPEHQTVYAMTVHKSQGSEFTRVALLLPPVDSPLMTRELLYTGITRARESLALFTTKGILTAATERKTERAGGLALRLWKEAN</sequence>
<proteinExistence type="inferred from homology"/>
<keyword evidence="9 11" id="KW-0234">DNA repair</keyword>
<dbReference type="GO" id="GO:0009338">
    <property type="term" value="C:exodeoxyribonuclease V complex"/>
    <property type="evidence" value="ECO:0007669"/>
    <property type="project" value="InterPro"/>
</dbReference>
<dbReference type="EMBL" id="AAOW01000012">
    <property type="protein sequence ID" value="EAR60950.1"/>
    <property type="molecule type" value="Genomic_DNA"/>
</dbReference>
<comment type="miscellaneous">
    <text evidence="11">In the RecBCD complex, RecB has a slow 3'-5' helicase, an exonuclease activity and loads RecA onto ssDNA, RecD has a fast 5'-3' helicase activity, while RecC stimulates the ATPase and processivity of the RecB helicase and contributes to recognition of the Chi site.</text>
</comment>
<comment type="subunit">
    <text evidence="11">Heterotrimer of RecB, RecC and RecD. All subunits contribute to DNA-binding.</text>
</comment>
<dbReference type="GO" id="GO:0000724">
    <property type="term" value="P:double-strand break repair via homologous recombination"/>
    <property type="evidence" value="ECO:0007669"/>
    <property type="project" value="UniProtKB-UniRule"/>
</dbReference>
<feature type="domain" description="RecBCD enzyme subunit RecD N-terminal" evidence="13">
    <location>
        <begin position="16"/>
        <end position="113"/>
    </location>
</feature>
<dbReference type="CDD" id="cd17933">
    <property type="entry name" value="DEXSc_RecD-like"/>
    <property type="match status" value="1"/>
</dbReference>
<feature type="binding site" evidence="11">
    <location>
        <begin position="177"/>
        <end position="184"/>
    </location>
    <ligand>
        <name>ATP</name>
        <dbReference type="ChEBI" id="CHEBI:30616"/>
    </ligand>
</feature>
<evidence type="ECO:0000256" key="11">
    <source>
        <dbReference type="HAMAP-Rule" id="MF_01487"/>
    </source>
</evidence>
<keyword evidence="4 11" id="KW-0378">Hydrolase</keyword>
<dbReference type="InterPro" id="IPR006344">
    <property type="entry name" value="RecD"/>
</dbReference>
<comment type="caution">
    <text evidence="14">The sequence shown here is derived from an EMBL/GenBank/DDBJ whole genome shotgun (WGS) entry which is preliminary data.</text>
</comment>
<dbReference type="Gene3D" id="3.40.50.300">
    <property type="entry name" value="P-loop containing nucleotide triphosphate hydrolases"/>
    <property type="match status" value="3"/>
</dbReference>
<dbReference type="InterPro" id="IPR027417">
    <property type="entry name" value="P-loop_NTPase"/>
</dbReference>
<evidence type="ECO:0000256" key="10">
    <source>
        <dbReference type="ARBA" id="ARBA00023235"/>
    </source>
</evidence>
<reference evidence="14 15" key="1">
    <citation type="submission" date="2006-02" db="EMBL/GenBank/DDBJ databases">
        <authorList>
            <person name="Pinhassi J."/>
            <person name="Pedros-Alio C."/>
            <person name="Ferriera S."/>
            <person name="Johnson J."/>
            <person name="Kravitz S."/>
            <person name="Halpern A."/>
            <person name="Remington K."/>
            <person name="Beeson K."/>
            <person name="Tran B."/>
            <person name="Rogers Y.-H."/>
            <person name="Friedman R."/>
            <person name="Venter J.C."/>
        </authorList>
    </citation>
    <scope>NUCLEOTIDE SEQUENCE [LARGE SCALE GENOMIC DNA]</scope>
    <source>
        <strain evidence="14 15">MED92</strain>
    </source>
</reference>
<evidence type="ECO:0000256" key="8">
    <source>
        <dbReference type="ARBA" id="ARBA00023125"/>
    </source>
</evidence>
<evidence type="ECO:0000256" key="6">
    <source>
        <dbReference type="ARBA" id="ARBA00022839"/>
    </source>
</evidence>
<dbReference type="Pfam" id="PF13538">
    <property type="entry name" value="UvrD_C_2"/>
    <property type="match status" value="1"/>
</dbReference>
<dbReference type="FunFam" id="3.40.50.300:FF:000912">
    <property type="entry name" value="RecBCD enzyme subunit RecD"/>
    <property type="match status" value="1"/>
</dbReference>
<evidence type="ECO:0000313" key="15">
    <source>
        <dbReference type="Proteomes" id="UP000002171"/>
    </source>
</evidence>
<dbReference type="Pfam" id="PF21185">
    <property type="entry name" value="RecD_N"/>
    <property type="match status" value="1"/>
</dbReference>
<keyword evidence="5 11" id="KW-0347">Helicase</keyword>
<dbReference type="RefSeq" id="WP_007022436.1">
    <property type="nucleotide sequence ID" value="NZ_CH724127.1"/>
</dbReference>
<dbReference type="InterPro" id="IPR027785">
    <property type="entry name" value="UvrD-like_helicase_C"/>
</dbReference>
<dbReference type="AlphaFoldDB" id="A0A7U8C6F2"/>
<comment type="catalytic activity">
    <reaction evidence="11">
        <text>ATP + H2O = ADP + phosphate + H(+)</text>
        <dbReference type="Rhea" id="RHEA:13065"/>
        <dbReference type="ChEBI" id="CHEBI:15377"/>
        <dbReference type="ChEBI" id="CHEBI:15378"/>
        <dbReference type="ChEBI" id="CHEBI:30616"/>
        <dbReference type="ChEBI" id="CHEBI:43474"/>
        <dbReference type="ChEBI" id="CHEBI:456216"/>
        <dbReference type="EC" id="5.6.2.3"/>
    </reaction>
</comment>
<dbReference type="OrthoDB" id="9803432at2"/>
<evidence type="ECO:0000256" key="4">
    <source>
        <dbReference type="ARBA" id="ARBA00022801"/>
    </source>
</evidence>
<dbReference type="GO" id="GO:0008854">
    <property type="term" value="F:exodeoxyribonuclease V activity"/>
    <property type="evidence" value="ECO:0007669"/>
    <property type="project" value="InterPro"/>
</dbReference>
<organism evidence="14 15">
    <name type="scientific">Neptuniibacter caesariensis</name>
    <dbReference type="NCBI Taxonomy" id="207954"/>
    <lineage>
        <taxon>Bacteria</taxon>
        <taxon>Pseudomonadati</taxon>
        <taxon>Pseudomonadota</taxon>
        <taxon>Gammaproteobacteria</taxon>
        <taxon>Oceanospirillales</taxon>
        <taxon>Oceanospirillaceae</taxon>
        <taxon>Neptuniibacter</taxon>
    </lineage>
</organism>